<sequence>MAKNRSTLHLNGEAVGNGGIRYVKGSQPGEHSPASQVTQSYKQYIPQLLGSVAAIIDPNADQASEYWLYNATPHYTQVNVIRDAEEFYDIY</sequence>
<dbReference type="RefSeq" id="WP_117623105.1">
    <property type="nucleotide sequence ID" value="NZ_QRQF01000049.1"/>
</dbReference>
<protein>
    <submittedName>
        <fullName evidence="1">Uncharacterized protein</fullName>
    </submittedName>
</protein>
<dbReference type="Proteomes" id="UP000261257">
    <property type="component" value="Unassembled WGS sequence"/>
</dbReference>
<name>A0A3E4TZ41_9FIRM</name>
<organism evidence="1 2">
    <name type="scientific">Hungatella hathewayi</name>
    <dbReference type="NCBI Taxonomy" id="154046"/>
    <lineage>
        <taxon>Bacteria</taxon>
        <taxon>Bacillati</taxon>
        <taxon>Bacillota</taxon>
        <taxon>Clostridia</taxon>
        <taxon>Lachnospirales</taxon>
        <taxon>Lachnospiraceae</taxon>
        <taxon>Hungatella</taxon>
    </lineage>
</organism>
<evidence type="ECO:0000313" key="1">
    <source>
        <dbReference type="EMBL" id="RGL98293.1"/>
    </source>
</evidence>
<dbReference type="EMBL" id="QSSQ01000034">
    <property type="protein sequence ID" value="RGL98293.1"/>
    <property type="molecule type" value="Genomic_DNA"/>
</dbReference>
<accession>A0A3E4TZ41</accession>
<reference evidence="1 2" key="1">
    <citation type="submission" date="2018-08" db="EMBL/GenBank/DDBJ databases">
        <title>A genome reference for cultivated species of the human gut microbiota.</title>
        <authorList>
            <person name="Zou Y."/>
            <person name="Xue W."/>
            <person name="Luo G."/>
        </authorList>
    </citation>
    <scope>NUCLEOTIDE SEQUENCE [LARGE SCALE GENOMIC DNA]</scope>
    <source>
        <strain evidence="1 2">TF05-11AC</strain>
    </source>
</reference>
<proteinExistence type="predicted"/>
<gene>
    <name evidence="1" type="ORF">DXC39_24225</name>
</gene>
<comment type="caution">
    <text evidence="1">The sequence shown here is derived from an EMBL/GenBank/DDBJ whole genome shotgun (WGS) entry which is preliminary data.</text>
</comment>
<evidence type="ECO:0000313" key="2">
    <source>
        <dbReference type="Proteomes" id="UP000261257"/>
    </source>
</evidence>
<dbReference type="AlphaFoldDB" id="A0A3E4TZ41"/>